<feature type="transmembrane region" description="Helical" evidence="1">
    <location>
        <begin position="40"/>
        <end position="58"/>
    </location>
</feature>
<proteinExistence type="predicted"/>
<keyword evidence="1" id="KW-0472">Membrane</keyword>
<dbReference type="RefSeq" id="WP_345094029.1">
    <property type="nucleotide sequence ID" value="NZ_BAABCS010000018.1"/>
</dbReference>
<dbReference type="EMBL" id="BAABCS010000018">
    <property type="protein sequence ID" value="GAA4053158.1"/>
    <property type="molecule type" value="Genomic_DNA"/>
</dbReference>
<evidence type="ECO:0000313" key="3">
    <source>
        <dbReference type="Proteomes" id="UP001500426"/>
    </source>
</evidence>
<evidence type="ECO:0000313" key="2">
    <source>
        <dbReference type="EMBL" id="GAA4053158.1"/>
    </source>
</evidence>
<organism evidence="2 3">
    <name type="scientific">Flavobacterium chungnamense</name>
    <dbReference type="NCBI Taxonomy" id="706182"/>
    <lineage>
        <taxon>Bacteria</taxon>
        <taxon>Pseudomonadati</taxon>
        <taxon>Bacteroidota</taxon>
        <taxon>Flavobacteriia</taxon>
        <taxon>Flavobacteriales</taxon>
        <taxon>Flavobacteriaceae</taxon>
        <taxon>Flavobacterium</taxon>
    </lineage>
</organism>
<name>A0ABP7UUL7_9FLAO</name>
<dbReference type="Proteomes" id="UP001500426">
    <property type="component" value="Unassembled WGS sequence"/>
</dbReference>
<comment type="caution">
    <text evidence="2">The sequence shown here is derived from an EMBL/GenBank/DDBJ whole genome shotgun (WGS) entry which is preliminary data.</text>
</comment>
<keyword evidence="1" id="KW-1133">Transmembrane helix</keyword>
<keyword evidence="1" id="KW-0812">Transmembrane</keyword>
<reference evidence="3" key="1">
    <citation type="journal article" date="2019" name="Int. J. Syst. Evol. Microbiol.">
        <title>The Global Catalogue of Microorganisms (GCM) 10K type strain sequencing project: providing services to taxonomists for standard genome sequencing and annotation.</title>
        <authorList>
            <consortium name="The Broad Institute Genomics Platform"/>
            <consortium name="The Broad Institute Genome Sequencing Center for Infectious Disease"/>
            <person name="Wu L."/>
            <person name="Ma J."/>
        </authorList>
    </citation>
    <scope>NUCLEOTIDE SEQUENCE [LARGE SCALE GENOMIC DNA]</scope>
    <source>
        <strain evidence="3">JCM 17068</strain>
    </source>
</reference>
<sequence>MIYSEENEEVRLQYKNANDSELLTNIRISKTLYFLFSRNFYRILVFGFSMGINFYYYYKTGNEMRLINNSFIAFVLSMVITNYLNSDEDAATEKQTINTLRKMRQELKEKQTI</sequence>
<protein>
    <submittedName>
        <fullName evidence="2">Uncharacterized protein</fullName>
    </submittedName>
</protein>
<keyword evidence="3" id="KW-1185">Reference proteome</keyword>
<accession>A0ABP7UUL7</accession>
<gene>
    <name evidence="2" type="ORF">GCM10022388_19360</name>
</gene>
<evidence type="ECO:0000256" key="1">
    <source>
        <dbReference type="SAM" id="Phobius"/>
    </source>
</evidence>